<dbReference type="PROSITE" id="PS50156">
    <property type="entry name" value="SSD"/>
    <property type="match status" value="1"/>
</dbReference>
<evidence type="ECO:0000259" key="9">
    <source>
        <dbReference type="PROSITE" id="PS50156"/>
    </source>
</evidence>
<feature type="transmembrane region" description="Helical" evidence="8">
    <location>
        <begin position="227"/>
        <end position="249"/>
    </location>
</feature>
<sequence length="760" mass="79294">MFAWWGRAVVRLRWAVLAAALVLVVLGSTWGAAVFGQLTGGGFDDPASESSRAATRITEELGPQGADVIVLFSSDAATVDQPAFRDPVATTLARLRAHPEVRQVTSWYETQVPSLLATDRRSTYALVQLRAADEDAKTAAYAELLPTLDTPGVRTETGGNVPFLHVANEQTTRDITRAEILSMPVLLVLLILIFGGLVAATTPLLIGGLAILGAFIAVRLLNMVTDVSIFAINVITLIGLGMAIDYSLFIVSRFREELAAGRDVRAAIARTMATAGRTVLVSGLIIALAMSSLLIFPMAFLRSMALGGVAAVLIAMLAALTVLPALLVVLGPRINALRVPLPWRRRRANPAATGGPGLATGGPGLATGGPAATGGPGLASGGPTPAAGGGAWARIARSVMRRPVPYLLGVVAILVVLAVPSLRMEFGGFDERVLPAGSEPRVVADRIAADFPGGTVAPIDVLVSGAPVDRVQPFADRVAAVDGVTGVTVAANQGTSTLLSVTYTGEPTGDVAQDAVRAIRDLPAPDGAEVLVGGRPAADRDLLDALSAGLPWMALLMATATLIVLFLAFGSVLLPIKAVLMNLVSIGASFGVVVWIFQDGHFADALGFTATGFIEPSNPIFMLAVLFGLATDYEVFLLSRVREEWDRTGDNTASVAAGLQYTGRIITAAALLLIVVVAGFATGGMAYIKLVGIGMIVAIVVDATLVRALLVPASMRLLGRWNWWAPGPLGRVYRRYGIRESESGEADPAPADDRHPAFTG</sequence>
<dbReference type="EMBL" id="CP118615">
    <property type="protein sequence ID" value="WDZ87471.1"/>
    <property type="molecule type" value="Genomic_DNA"/>
</dbReference>
<feature type="transmembrane region" description="Helical" evidence="8">
    <location>
        <begin position="404"/>
        <end position="422"/>
    </location>
</feature>
<comment type="subcellular location">
    <subcellularLocation>
        <location evidence="1">Cell membrane</location>
        <topology evidence="1">Multi-pass membrane protein</topology>
    </subcellularLocation>
</comment>
<feature type="transmembrane region" description="Helical" evidence="8">
    <location>
        <begin position="552"/>
        <end position="574"/>
    </location>
</feature>
<feature type="transmembrane region" description="Helical" evidence="8">
    <location>
        <begin position="204"/>
        <end position="221"/>
    </location>
</feature>
<proteinExistence type="inferred from homology"/>
<dbReference type="PANTHER" id="PTHR33406:SF11">
    <property type="entry name" value="MEMBRANE PROTEIN SCO6666-RELATED"/>
    <property type="match status" value="1"/>
</dbReference>
<comment type="similarity">
    <text evidence="2">Belongs to the resistance-nodulation-cell division (RND) (TC 2.A.6) family. MmpL subfamily.</text>
</comment>
<evidence type="ECO:0000256" key="4">
    <source>
        <dbReference type="ARBA" id="ARBA00022692"/>
    </source>
</evidence>
<dbReference type="SUPFAM" id="SSF82866">
    <property type="entry name" value="Multidrug efflux transporter AcrB transmembrane domain"/>
    <property type="match status" value="2"/>
</dbReference>
<keyword evidence="5 8" id="KW-1133">Transmembrane helix</keyword>
<dbReference type="Pfam" id="PF03176">
    <property type="entry name" value="MMPL"/>
    <property type="match status" value="2"/>
</dbReference>
<dbReference type="InterPro" id="IPR000731">
    <property type="entry name" value="SSD"/>
</dbReference>
<evidence type="ECO:0000256" key="7">
    <source>
        <dbReference type="SAM" id="MobiDB-lite"/>
    </source>
</evidence>
<keyword evidence="11" id="KW-1185">Reference proteome</keyword>
<reference evidence="10 11" key="1">
    <citation type="submission" date="2023-02" db="EMBL/GenBank/DDBJ databases">
        <authorList>
            <person name="Mo P."/>
        </authorList>
    </citation>
    <scope>NUCLEOTIDE SEQUENCE [LARGE SCALE GENOMIC DNA]</scope>
    <source>
        <strain evidence="10 11">HUAS 3</strain>
    </source>
</reference>
<keyword evidence="4 8" id="KW-0812">Transmembrane</keyword>
<evidence type="ECO:0000256" key="8">
    <source>
        <dbReference type="SAM" id="Phobius"/>
    </source>
</evidence>
<feature type="transmembrane region" description="Helical" evidence="8">
    <location>
        <begin position="306"/>
        <end position="330"/>
    </location>
</feature>
<evidence type="ECO:0000256" key="5">
    <source>
        <dbReference type="ARBA" id="ARBA00022989"/>
    </source>
</evidence>
<dbReference type="InterPro" id="IPR004869">
    <property type="entry name" value="MMPL_dom"/>
</dbReference>
<keyword evidence="3" id="KW-1003">Cell membrane</keyword>
<feature type="transmembrane region" description="Helical" evidence="8">
    <location>
        <begin position="180"/>
        <end position="199"/>
    </location>
</feature>
<feature type="transmembrane region" description="Helical" evidence="8">
    <location>
        <begin position="618"/>
        <end position="641"/>
    </location>
</feature>
<feature type="domain" description="SSD" evidence="9">
    <location>
        <begin position="204"/>
        <end position="329"/>
    </location>
</feature>
<dbReference type="Gene3D" id="1.20.1640.10">
    <property type="entry name" value="Multidrug efflux transporter AcrB transmembrane domain"/>
    <property type="match status" value="2"/>
</dbReference>
<evidence type="ECO:0000256" key="3">
    <source>
        <dbReference type="ARBA" id="ARBA00022475"/>
    </source>
</evidence>
<evidence type="ECO:0000256" key="1">
    <source>
        <dbReference type="ARBA" id="ARBA00004651"/>
    </source>
</evidence>
<name>A0ABY7ZWN4_9ACTN</name>
<evidence type="ECO:0000313" key="11">
    <source>
        <dbReference type="Proteomes" id="UP001219605"/>
    </source>
</evidence>
<feature type="transmembrane region" description="Helical" evidence="8">
    <location>
        <begin position="579"/>
        <end position="598"/>
    </location>
</feature>
<feature type="transmembrane region" description="Helical" evidence="8">
    <location>
        <begin position="661"/>
        <end position="681"/>
    </location>
</feature>
<dbReference type="InterPro" id="IPR050545">
    <property type="entry name" value="Mycobact_MmpL"/>
</dbReference>
<evidence type="ECO:0000256" key="2">
    <source>
        <dbReference type="ARBA" id="ARBA00010157"/>
    </source>
</evidence>
<dbReference type="PANTHER" id="PTHR33406">
    <property type="entry name" value="MEMBRANE PROTEIN MJ1562-RELATED"/>
    <property type="match status" value="1"/>
</dbReference>
<organism evidence="10 11">
    <name type="scientific">Micromonospora cathayae</name>
    <dbReference type="NCBI Taxonomy" id="3028804"/>
    <lineage>
        <taxon>Bacteria</taxon>
        <taxon>Bacillati</taxon>
        <taxon>Actinomycetota</taxon>
        <taxon>Actinomycetes</taxon>
        <taxon>Micromonosporales</taxon>
        <taxon>Micromonosporaceae</taxon>
        <taxon>Micromonospora</taxon>
    </lineage>
</organism>
<protein>
    <submittedName>
        <fullName evidence="10">MMPL family transporter</fullName>
    </submittedName>
</protein>
<accession>A0ABY7ZWN4</accession>
<dbReference type="RefSeq" id="WP_275034436.1">
    <property type="nucleotide sequence ID" value="NZ_CP118615.1"/>
</dbReference>
<gene>
    <name evidence="10" type="ORF">PVK37_14200</name>
</gene>
<feature type="region of interest" description="Disordered" evidence="7">
    <location>
        <begin position="348"/>
        <end position="376"/>
    </location>
</feature>
<evidence type="ECO:0000313" key="10">
    <source>
        <dbReference type="EMBL" id="WDZ87471.1"/>
    </source>
</evidence>
<feature type="compositionally biased region" description="Gly residues" evidence="7">
    <location>
        <begin position="354"/>
        <end position="376"/>
    </location>
</feature>
<keyword evidence="6 8" id="KW-0472">Membrane</keyword>
<feature type="transmembrane region" description="Helical" evidence="8">
    <location>
        <begin position="687"/>
        <end position="710"/>
    </location>
</feature>
<evidence type="ECO:0000256" key="6">
    <source>
        <dbReference type="ARBA" id="ARBA00023136"/>
    </source>
</evidence>
<dbReference type="Proteomes" id="UP001219605">
    <property type="component" value="Chromosome"/>
</dbReference>
<feature type="transmembrane region" description="Helical" evidence="8">
    <location>
        <begin position="279"/>
        <end position="300"/>
    </location>
</feature>